<dbReference type="EMBL" id="JBIAQY010000016">
    <property type="protein sequence ID" value="MFF3573056.1"/>
    <property type="molecule type" value="Genomic_DNA"/>
</dbReference>
<feature type="region of interest" description="Disordered" evidence="1">
    <location>
        <begin position="30"/>
        <end position="60"/>
    </location>
</feature>
<dbReference type="PROSITE" id="PS51257">
    <property type="entry name" value="PROKAR_LIPOPROTEIN"/>
    <property type="match status" value="1"/>
</dbReference>
<gene>
    <name evidence="3" type="ORF">ACFYXQ_35365</name>
</gene>
<evidence type="ECO:0000256" key="1">
    <source>
        <dbReference type="SAM" id="MobiDB-lite"/>
    </source>
</evidence>
<protein>
    <submittedName>
        <fullName evidence="3">PASTA domain-containing protein</fullName>
    </submittedName>
</protein>
<dbReference type="RefSeq" id="WP_040822148.1">
    <property type="nucleotide sequence ID" value="NZ_JBIAQY010000016.1"/>
</dbReference>
<dbReference type="InterPro" id="IPR005543">
    <property type="entry name" value="PASTA_dom"/>
</dbReference>
<evidence type="ECO:0000313" key="3">
    <source>
        <dbReference type="EMBL" id="MFF3573056.1"/>
    </source>
</evidence>
<feature type="chain" id="PRO_5047424018" evidence="2">
    <location>
        <begin position="20"/>
        <end position="136"/>
    </location>
</feature>
<keyword evidence="4" id="KW-1185">Reference proteome</keyword>
<evidence type="ECO:0000256" key="2">
    <source>
        <dbReference type="SAM" id="SignalP"/>
    </source>
</evidence>
<organism evidence="3 4">
    <name type="scientific">Nocardia jiangxiensis</name>
    <dbReference type="NCBI Taxonomy" id="282685"/>
    <lineage>
        <taxon>Bacteria</taxon>
        <taxon>Bacillati</taxon>
        <taxon>Actinomycetota</taxon>
        <taxon>Actinomycetes</taxon>
        <taxon>Mycobacteriales</taxon>
        <taxon>Nocardiaceae</taxon>
        <taxon>Nocardia</taxon>
    </lineage>
</organism>
<dbReference type="Proteomes" id="UP001601992">
    <property type="component" value="Unassembled WGS sequence"/>
</dbReference>
<name>A0ABW6S9T0_9NOCA</name>
<reference evidence="3 4" key="1">
    <citation type="submission" date="2024-10" db="EMBL/GenBank/DDBJ databases">
        <title>The Natural Products Discovery Center: Release of the First 8490 Sequenced Strains for Exploring Actinobacteria Biosynthetic Diversity.</title>
        <authorList>
            <person name="Kalkreuter E."/>
            <person name="Kautsar S.A."/>
            <person name="Yang D."/>
            <person name="Bader C.D."/>
            <person name="Teijaro C.N."/>
            <person name="Fluegel L."/>
            <person name="Davis C.M."/>
            <person name="Simpson J.R."/>
            <person name="Lauterbach L."/>
            <person name="Steele A.D."/>
            <person name="Gui C."/>
            <person name="Meng S."/>
            <person name="Li G."/>
            <person name="Viehrig K."/>
            <person name="Ye F."/>
            <person name="Su P."/>
            <person name="Kiefer A.F."/>
            <person name="Nichols A."/>
            <person name="Cepeda A.J."/>
            <person name="Yan W."/>
            <person name="Fan B."/>
            <person name="Jiang Y."/>
            <person name="Adhikari A."/>
            <person name="Zheng C.-J."/>
            <person name="Schuster L."/>
            <person name="Cowan T.M."/>
            <person name="Smanski M.J."/>
            <person name="Chevrette M.G."/>
            <person name="De Carvalho L.P.S."/>
            <person name="Shen B."/>
        </authorList>
    </citation>
    <scope>NUCLEOTIDE SEQUENCE [LARGE SCALE GENOMIC DNA]</scope>
    <source>
        <strain evidence="3 4">NPDC002593</strain>
    </source>
</reference>
<feature type="compositionally biased region" description="Low complexity" evidence="1">
    <location>
        <begin position="30"/>
        <end position="58"/>
    </location>
</feature>
<accession>A0ABW6S9T0</accession>
<keyword evidence="2" id="KW-0732">Signal</keyword>
<comment type="caution">
    <text evidence="3">The sequence shown here is derived from an EMBL/GenBank/DDBJ whole genome shotgun (WGS) entry which is preliminary data.</text>
</comment>
<dbReference type="Gene3D" id="3.30.10.20">
    <property type="match status" value="1"/>
</dbReference>
<evidence type="ECO:0000313" key="4">
    <source>
        <dbReference type="Proteomes" id="UP001601992"/>
    </source>
</evidence>
<feature type="signal peptide" evidence="2">
    <location>
        <begin position="1"/>
        <end position="19"/>
    </location>
</feature>
<dbReference type="CDD" id="cd06577">
    <property type="entry name" value="PASTA_pknB"/>
    <property type="match status" value="1"/>
</dbReference>
<sequence length="136" mass="13394">MRRTAITVLTLAAALACGACGSSGGSDGSNAASASSAVTSSEAAPSSAQSAAQQCSSQTWPQKLPDFHGKALGEMVVGAGLCYNITAITAPDGTDVMHDAAGMTKPWTVASQSPAAGTSVTAQTPITLKVTAAQHN</sequence>
<proteinExistence type="predicted"/>